<accession>A0ACA9NSB2</accession>
<sequence length="123" mass="14201">MTLYIGNPTNVIVAQAYNISFVKYSAWMLGPTIVSIILAYIFLRIVFRNPKFIPQKVDPPKHDPKNVLKDKRVWVVTLPFAVVSFSKDLVHDLLIKKKFRSSTDEIHKQKNKEESSQDTVLEN</sequence>
<evidence type="ECO:0000313" key="1">
    <source>
        <dbReference type="EMBL" id="CAG8674603.1"/>
    </source>
</evidence>
<name>A0ACA9NSB2_9GLOM</name>
<comment type="caution">
    <text evidence="1">The sequence shown here is derived from an EMBL/GenBank/DDBJ whole genome shotgun (WGS) entry which is preliminary data.</text>
</comment>
<feature type="non-terminal residue" evidence="1">
    <location>
        <position position="123"/>
    </location>
</feature>
<gene>
    <name evidence="1" type="ORF">ACOLOM_LOCUS9082</name>
</gene>
<proteinExistence type="predicted"/>
<evidence type="ECO:0000313" key="2">
    <source>
        <dbReference type="Proteomes" id="UP000789525"/>
    </source>
</evidence>
<reference evidence="1" key="1">
    <citation type="submission" date="2021-06" db="EMBL/GenBank/DDBJ databases">
        <authorList>
            <person name="Kallberg Y."/>
            <person name="Tangrot J."/>
            <person name="Rosling A."/>
        </authorList>
    </citation>
    <scope>NUCLEOTIDE SEQUENCE</scope>
    <source>
        <strain evidence="1">CL356</strain>
    </source>
</reference>
<organism evidence="1 2">
    <name type="scientific">Acaulospora colombiana</name>
    <dbReference type="NCBI Taxonomy" id="27376"/>
    <lineage>
        <taxon>Eukaryota</taxon>
        <taxon>Fungi</taxon>
        <taxon>Fungi incertae sedis</taxon>
        <taxon>Mucoromycota</taxon>
        <taxon>Glomeromycotina</taxon>
        <taxon>Glomeromycetes</taxon>
        <taxon>Diversisporales</taxon>
        <taxon>Acaulosporaceae</taxon>
        <taxon>Acaulospora</taxon>
    </lineage>
</organism>
<protein>
    <submittedName>
        <fullName evidence="1">16752_t:CDS:1</fullName>
    </submittedName>
</protein>
<dbReference type="Proteomes" id="UP000789525">
    <property type="component" value="Unassembled WGS sequence"/>
</dbReference>
<keyword evidence="2" id="KW-1185">Reference proteome</keyword>
<dbReference type="EMBL" id="CAJVPT010025363">
    <property type="protein sequence ID" value="CAG8674603.1"/>
    <property type="molecule type" value="Genomic_DNA"/>
</dbReference>